<dbReference type="KEGG" id="adu:107489497"/>
<dbReference type="PANTHER" id="PTHR45749:SF37">
    <property type="entry name" value="OS05G0311600 PROTEIN"/>
    <property type="match status" value="1"/>
</dbReference>
<proteinExistence type="predicted"/>
<keyword evidence="2" id="KW-1185">Reference proteome</keyword>
<dbReference type="SMART" id="SM00597">
    <property type="entry name" value="ZnF_TTF"/>
    <property type="match status" value="1"/>
</dbReference>
<protein>
    <submittedName>
        <fullName evidence="3">Uncharacterized protein LOC107489497</fullName>
    </submittedName>
</protein>
<evidence type="ECO:0000259" key="1">
    <source>
        <dbReference type="SMART" id="SM00597"/>
    </source>
</evidence>
<evidence type="ECO:0000313" key="3">
    <source>
        <dbReference type="RefSeq" id="XP_015965739.1"/>
    </source>
</evidence>
<dbReference type="RefSeq" id="XP_015965739.1">
    <property type="nucleotide sequence ID" value="XM_016110253.1"/>
</dbReference>
<dbReference type="Pfam" id="PF14291">
    <property type="entry name" value="DUF4371"/>
    <property type="match status" value="1"/>
</dbReference>
<reference evidence="3" key="2">
    <citation type="submission" date="2025-08" db="UniProtKB">
        <authorList>
            <consortium name="RefSeq"/>
        </authorList>
    </citation>
    <scope>IDENTIFICATION</scope>
    <source>
        <tissue evidence="3">Whole plant</tissue>
    </source>
</reference>
<dbReference type="InterPro" id="IPR012337">
    <property type="entry name" value="RNaseH-like_sf"/>
</dbReference>
<reference evidence="2" key="1">
    <citation type="journal article" date="2016" name="Nat. Genet.">
        <title>The genome sequences of Arachis duranensis and Arachis ipaensis, the diploid ancestors of cultivated peanut.</title>
        <authorList>
            <person name="Bertioli D.J."/>
            <person name="Cannon S.B."/>
            <person name="Froenicke L."/>
            <person name="Huang G."/>
            <person name="Farmer A.D."/>
            <person name="Cannon E.K."/>
            <person name="Liu X."/>
            <person name="Gao D."/>
            <person name="Clevenger J."/>
            <person name="Dash S."/>
            <person name="Ren L."/>
            <person name="Moretzsohn M.C."/>
            <person name="Shirasawa K."/>
            <person name="Huang W."/>
            <person name="Vidigal B."/>
            <person name="Abernathy B."/>
            <person name="Chu Y."/>
            <person name="Niederhuth C.E."/>
            <person name="Umale P."/>
            <person name="Araujo A.C."/>
            <person name="Kozik A."/>
            <person name="Kim K.D."/>
            <person name="Burow M.D."/>
            <person name="Varshney R.K."/>
            <person name="Wang X."/>
            <person name="Zhang X."/>
            <person name="Barkley N."/>
            <person name="Guimaraes P.M."/>
            <person name="Isobe S."/>
            <person name="Guo B."/>
            <person name="Liao B."/>
            <person name="Stalker H.T."/>
            <person name="Schmitz R.J."/>
            <person name="Scheffler B.E."/>
            <person name="Leal-Bertioli S.C."/>
            <person name="Xun X."/>
            <person name="Jackson S.A."/>
            <person name="Michelmore R."/>
            <person name="Ozias-Akins P."/>
        </authorList>
    </citation>
    <scope>NUCLEOTIDE SEQUENCE [LARGE SCALE GENOMIC DNA]</scope>
    <source>
        <strain evidence="2">cv. V14167</strain>
    </source>
</reference>
<dbReference type="PANTHER" id="PTHR45749">
    <property type="match status" value="1"/>
</dbReference>
<dbReference type="GeneID" id="107489497"/>
<sequence length="392" mass="45035">MDEYPLSGLESYPRCFKAHWFKSFSWLEYSPEVDAAFCLPCYLFTRKSSPFTSGGFRNWKKVNNAKDCAFLSYVDKSLNSPHNIAIKSSKDLLNQLCHIDKVLAKQSSQKVLSNRLRLKTSIVTIRWLTFQACAFRGHDESHESQNRGNFLEMLKLLAFYNKEVDAVFLENAPQNAIYTSPSIQKEILHVFARKVQNKICNEIDNAKFRLIVDEVRDESKREQMALVVRFVDKHGFVKERLIDVIHVKDTTFATLKQEICSALSHHNLNIQNVRGQGYDGASNMHGEWKGLQALIIQECPYGYYVHCFAHQLQLALVAVAKEVVDAHAFFQSLSNIIKDVCSSCKRNDELRSTYENEISHLLATNQIEKGRGENQIDTLKRSRDIGWSSHFN</sequence>
<name>A0A6P4DEL1_ARADU</name>
<dbReference type="AlphaFoldDB" id="A0A6P4DEL1"/>
<organism evidence="2 3">
    <name type="scientific">Arachis duranensis</name>
    <name type="common">Wild peanut</name>
    <dbReference type="NCBI Taxonomy" id="130453"/>
    <lineage>
        <taxon>Eukaryota</taxon>
        <taxon>Viridiplantae</taxon>
        <taxon>Streptophyta</taxon>
        <taxon>Embryophyta</taxon>
        <taxon>Tracheophyta</taxon>
        <taxon>Spermatophyta</taxon>
        <taxon>Magnoliopsida</taxon>
        <taxon>eudicotyledons</taxon>
        <taxon>Gunneridae</taxon>
        <taxon>Pentapetalae</taxon>
        <taxon>rosids</taxon>
        <taxon>fabids</taxon>
        <taxon>Fabales</taxon>
        <taxon>Fabaceae</taxon>
        <taxon>Papilionoideae</taxon>
        <taxon>50 kb inversion clade</taxon>
        <taxon>dalbergioids sensu lato</taxon>
        <taxon>Dalbergieae</taxon>
        <taxon>Pterocarpus clade</taxon>
        <taxon>Arachis</taxon>
    </lineage>
</organism>
<dbReference type="SUPFAM" id="SSF53098">
    <property type="entry name" value="Ribonuclease H-like"/>
    <property type="match status" value="1"/>
</dbReference>
<dbReference type="InterPro" id="IPR025398">
    <property type="entry name" value="DUF4371"/>
</dbReference>
<gene>
    <name evidence="3" type="primary">LOC107489497</name>
</gene>
<dbReference type="Proteomes" id="UP000515211">
    <property type="component" value="Chromosome 5"/>
</dbReference>
<feature type="domain" description="TTF-type" evidence="1">
    <location>
        <begin position="12"/>
        <end position="105"/>
    </location>
</feature>
<accession>A0A6P4DEL1</accession>
<dbReference type="InterPro" id="IPR006580">
    <property type="entry name" value="Znf_TTF"/>
</dbReference>
<evidence type="ECO:0000313" key="2">
    <source>
        <dbReference type="Proteomes" id="UP000515211"/>
    </source>
</evidence>